<keyword evidence="2" id="KW-1185">Reference proteome</keyword>
<reference evidence="1" key="1">
    <citation type="submission" date="2020-05" db="EMBL/GenBank/DDBJ databases">
        <title>Large-scale comparative analyses of tick genomes elucidate their genetic diversity and vector capacities.</title>
        <authorList>
            <person name="Jia N."/>
            <person name="Wang J."/>
            <person name="Shi W."/>
            <person name="Du L."/>
            <person name="Sun Y."/>
            <person name="Zhan W."/>
            <person name="Jiang J."/>
            <person name="Wang Q."/>
            <person name="Zhang B."/>
            <person name="Ji P."/>
            <person name="Sakyi L.B."/>
            <person name="Cui X."/>
            <person name="Yuan T."/>
            <person name="Jiang B."/>
            <person name="Yang W."/>
            <person name="Lam T.T.-Y."/>
            <person name="Chang Q."/>
            <person name="Ding S."/>
            <person name="Wang X."/>
            <person name="Zhu J."/>
            <person name="Ruan X."/>
            <person name="Zhao L."/>
            <person name="Wei J."/>
            <person name="Que T."/>
            <person name="Du C."/>
            <person name="Cheng J."/>
            <person name="Dai P."/>
            <person name="Han X."/>
            <person name="Huang E."/>
            <person name="Gao Y."/>
            <person name="Liu J."/>
            <person name="Shao H."/>
            <person name="Ye R."/>
            <person name="Li L."/>
            <person name="Wei W."/>
            <person name="Wang X."/>
            <person name="Wang C."/>
            <person name="Yang T."/>
            <person name="Huo Q."/>
            <person name="Li W."/>
            <person name="Guo W."/>
            <person name="Chen H."/>
            <person name="Zhou L."/>
            <person name="Ni X."/>
            <person name="Tian J."/>
            <person name="Zhou Y."/>
            <person name="Sheng Y."/>
            <person name="Liu T."/>
            <person name="Pan Y."/>
            <person name="Xia L."/>
            <person name="Li J."/>
            <person name="Zhao F."/>
            <person name="Cao W."/>
        </authorList>
    </citation>
    <scope>NUCLEOTIDE SEQUENCE</scope>
    <source>
        <strain evidence="1">Dsil-2018</strain>
    </source>
</reference>
<organism evidence="1 2">
    <name type="scientific">Dermacentor silvarum</name>
    <name type="common">Tick</name>
    <dbReference type="NCBI Taxonomy" id="543639"/>
    <lineage>
        <taxon>Eukaryota</taxon>
        <taxon>Metazoa</taxon>
        <taxon>Ecdysozoa</taxon>
        <taxon>Arthropoda</taxon>
        <taxon>Chelicerata</taxon>
        <taxon>Arachnida</taxon>
        <taxon>Acari</taxon>
        <taxon>Parasitiformes</taxon>
        <taxon>Ixodida</taxon>
        <taxon>Ixodoidea</taxon>
        <taxon>Ixodidae</taxon>
        <taxon>Rhipicephalinae</taxon>
        <taxon>Dermacentor</taxon>
    </lineage>
</organism>
<proteinExistence type="predicted"/>
<protein>
    <submittedName>
        <fullName evidence="1">Uncharacterized protein</fullName>
    </submittedName>
</protein>
<name>A0ACB8DRB1_DERSI</name>
<comment type="caution">
    <text evidence="1">The sequence shown here is derived from an EMBL/GenBank/DDBJ whole genome shotgun (WGS) entry which is preliminary data.</text>
</comment>
<dbReference type="EMBL" id="CM023479">
    <property type="protein sequence ID" value="KAH7975017.1"/>
    <property type="molecule type" value="Genomic_DNA"/>
</dbReference>
<evidence type="ECO:0000313" key="1">
    <source>
        <dbReference type="EMBL" id="KAH7975017.1"/>
    </source>
</evidence>
<accession>A0ACB8DRB1</accession>
<gene>
    <name evidence="1" type="ORF">HPB49_022834</name>
</gene>
<evidence type="ECO:0000313" key="2">
    <source>
        <dbReference type="Proteomes" id="UP000821865"/>
    </source>
</evidence>
<dbReference type="Proteomes" id="UP000821865">
    <property type="component" value="Chromosome 10"/>
</dbReference>
<sequence>MAPRATDGLTDSQHYISGNDVEPDRRLENSHTGDAGRHPSTRAAPTSVTVCHTAPGSIEANAEPLPGHQPIPHGRRLGPPPYVHPEAPATIVKTGQKRLRRRKRKRRVDFKVRFLNMNGARHEAKWEELYRMVSPEQISLYAVAETHLGDLGEPPVHPEWCWAGTSRDSRSRKGGGVGVLWRRTLSWQRDMGNCTEHKWITGELLRVPTAICVGYFSVHNVHSEVNSQLVECLCGDIRRMANGKELLIVGDFNGHLSELDGYTDAKGDHLRHLAARLEVQIANLGPRCHGQYTWCAHGSVTCIDYALVSPRLSGLMQCLDIDEEGIHSLGSDHNRLRIDFSRAHRKAAEQSGHSKCGKFLPKRSVEQVATEF</sequence>